<protein>
    <recommendedName>
        <fullName evidence="1">Flagellar hook-length control protein-like C-terminal domain-containing protein</fullName>
    </recommendedName>
</protein>
<dbReference type="EMBL" id="MZGW01000004">
    <property type="protein sequence ID" value="OPJ55639.1"/>
    <property type="molecule type" value="Genomic_DNA"/>
</dbReference>
<organism evidence="2 3">
    <name type="scientific">Alkalithermobacter paradoxus</name>
    <dbReference type="NCBI Taxonomy" id="29349"/>
    <lineage>
        <taxon>Bacteria</taxon>
        <taxon>Bacillati</taxon>
        <taxon>Bacillota</taxon>
        <taxon>Clostridia</taxon>
        <taxon>Peptostreptococcales</taxon>
        <taxon>Tepidibacteraceae</taxon>
        <taxon>Alkalithermobacter</taxon>
    </lineage>
</organism>
<gene>
    <name evidence="2" type="ORF">CLOTH_13980</name>
</gene>
<comment type="caution">
    <text evidence="2">The sequence shown here is derived from an EMBL/GenBank/DDBJ whole genome shotgun (WGS) entry which is preliminary data.</text>
</comment>
<reference evidence="2 3" key="1">
    <citation type="submission" date="2017-03" db="EMBL/GenBank/DDBJ databases">
        <title>Genome sequence of Clostridium thermoalcaliphilum DSM 7309.</title>
        <authorList>
            <person name="Poehlein A."/>
            <person name="Daniel R."/>
        </authorList>
    </citation>
    <scope>NUCLEOTIDE SEQUENCE [LARGE SCALE GENOMIC DNA]</scope>
    <source>
        <strain evidence="2 3">DSM 7309</strain>
    </source>
</reference>
<keyword evidence="3" id="KW-1185">Reference proteome</keyword>
<dbReference type="Proteomes" id="UP000190140">
    <property type="component" value="Unassembled WGS sequence"/>
</dbReference>
<dbReference type="RefSeq" id="WP_079412442.1">
    <property type="nucleotide sequence ID" value="NZ_MZGW01000004.1"/>
</dbReference>
<accession>A0A1V4I6Y0</accession>
<dbReference type="AlphaFoldDB" id="A0A1V4I6Y0"/>
<evidence type="ECO:0000259" key="1">
    <source>
        <dbReference type="Pfam" id="PF02120"/>
    </source>
</evidence>
<dbReference type="Pfam" id="PF02120">
    <property type="entry name" value="Flg_hook"/>
    <property type="match status" value="1"/>
</dbReference>
<evidence type="ECO:0000313" key="2">
    <source>
        <dbReference type="EMBL" id="OPJ55639.1"/>
    </source>
</evidence>
<feature type="domain" description="Flagellar hook-length control protein-like C-terminal" evidence="1">
    <location>
        <begin position="280"/>
        <end position="354"/>
    </location>
</feature>
<proteinExistence type="predicted"/>
<name>A0A1V4I6Y0_9FIRM</name>
<evidence type="ECO:0000313" key="3">
    <source>
        <dbReference type="Proteomes" id="UP000190140"/>
    </source>
</evidence>
<dbReference type="STRING" id="29349.CLOTH_13980"/>
<sequence length="377" mass="44006">MKITSNTHYCFIPNSNISTEDTKALVEKHNSNEQIDLSLNKLINDLNVPNTKENEEIIKQMIKENITVNKENFKTIKENLSSFKALSKFSNEEIKLLNESIDDIENKEVRQVLREIYINKNGKNIENILSDLKSINLEEKDLIFLFKNNLKLNYQNIKTLDDFLKKGENLEKTLDKLYQIVSNSKETSKCEIKAIIKNIIKDLSYSKEINLNEIKNNLELLAKKINIKERIYSDKEELSQINDRLNFLNTLSNESMYFQIPFQYNGYKNLAEITLSSKKSKTSKNKKEISIFISLNTHNLGKVESLLGYCDNRLNITFSSENEKIINMFKKNESKLINNINSIGIKDININYKVKLKDRFNILEETKIDYANFDIRV</sequence>
<dbReference type="InterPro" id="IPR021136">
    <property type="entry name" value="Flagellar_hook_control-like_C"/>
</dbReference>
<dbReference type="OrthoDB" id="1746612at2"/>